<protein>
    <submittedName>
        <fullName evidence="3">Uncharacterized protein</fullName>
    </submittedName>
</protein>
<evidence type="ECO:0000256" key="2">
    <source>
        <dbReference type="SAM" id="Phobius"/>
    </source>
</evidence>
<reference evidence="4" key="1">
    <citation type="submission" date="2017-09" db="EMBL/GenBank/DDBJ databases">
        <title>Depth-based differentiation of microbial function through sediment-hosted aquifers and enrichment of novel symbionts in the deep terrestrial subsurface.</title>
        <authorList>
            <person name="Probst A.J."/>
            <person name="Ladd B."/>
            <person name="Jarett J.K."/>
            <person name="Geller-Mcgrath D.E."/>
            <person name="Sieber C.M.K."/>
            <person name="Emerson J.B."/>
            <person name="Anantharaman K."/>
            <person name="Thomas B.C."/>
            <person name="Malmstrom R."/>
            <person name="Stieglmeier M."/>
            <person name="Klingl A."/>
            <person name="Woyke T."/>
            <person name="Ryan C.M."/>
            <person name="Banfield J.F."/>
        </authorList>
    </citation>
    <scope>NUCLEOTIDE SEQUENCE [LARGE SCALE GENOMIC DNA]</scope>
</reference>
<evidence type="ECO:0000313" key="4">
    <source>
        <dbReference type="Proteomes" id="UP000230154"/>
    </source>
</evidence>
<evidence type="ECO:0000313" key="3">
    <source>
        <dbReference type="EMBL" id="PIR74812.1"/>
    </source>
</evidence>
<accession>A0A2H0TRN0</accession>
<gene>
    <name evidence="3" type="ORF">COU35_00290</name>
</gene>
<comment type="caution">
    <text evidence="3">The sequence shown here is derived from an EMBL/GenBank/DDBJ whole genome shotgun (WGS) entry which is preliminary data.</text>
</comment>
<keyword evidence="2" id="KW-1133">Transmembrane helix</keyword>
<feature type="compositionally biased region" description="Basic residues" evidence="1">
    <location>
        <begin position="15"/>
        <end position="36"/>
    </location>
</feature>
<evidence type="ECO:0000256" key="1">
    <source>
        <dbReference type="SAM" id="MobiDB-lite"/>
    </source>
</evidence>
<feature type="transmembrane region" description="Helical" evidence="2">
    <location>
        <begin position="95"/>
        <end position="119"/>
    </location>
</feature>
<sequence>MPVKKGAQSKDENKKRKSAPKKKKGAQRKPVPKKKVSSQDRKTIQDAATAIPDLIAQQLKTQYGAPEEKAGIANTQAHAYPTGEARAHIRKKKSLLWFGVTTLMLSTLLLWIMSMQAFVKEVDLSSPKTPGLVSQVKKEYSNIFTVLDDTDQTHTDTTAVKKSVKDQIASFFKRQKEASPSTQTTVFIATSTDALATDTPASTGTLETESENNE</sequence>
<name>A0A2H0TRN0_9BACT</name>
<dbReference type="AlphaFoldDB" id="A0A2H0TRN0"/>
<proteinExistence type="predicted"/>
<feature type="region of interest" description="Disordered" evidence="1">
    <location>
        <begin position="1"/>
        <end position="43"/>
    </location>
</feature>
<dbReference type="Proteomes" id="UP000230154">
    <property type="component" value="Unassembled WGS sequence"/>
</dbReference>
<organism evidence="3 4">
    <name type="scientific">Candidatus Magasanikbacteria bacterium CG10_big_fil_rev_8_21_14_0_10_47_10</name>
    <dbReference type="NCBI Taxonomy" id="1974652"/>
    <lineage>
        <taxon>Bacteria</taxon>
        <taxon>Candidatus Magasanikiibacteriota</taxon>
    </lineage>
</organism>
<keyword evidence="2" id="KW-0812">Transmembrane</keyword>
<keyword evidence="2" id="KW-0472">Membrane</keyword>
<dbReference type="EMBL" id="PFCB01000003">
    <property type="protein sequence ID" value="PIR74812.1"/>
    <property type="molecule type" value="Genomic_DNA"/>
</dbReference>